<dbReference type="Proteomes" id="UP001501243">
    <property type="component" value="Unassembled WGS sequence"/>
</dbReference>
<keyword evidence="1" id="KW-0812">Transmembrane</keyword>
<feature type="transmembrane region" description="Helical" evidence="1">
    <location>
        <begin position="165"/>
        <end position="182"/>
    </location>
</feature>
<feature type="transmembrane region" description="Helical" evidence="1">
    <location>
        <begin position="88"/>
        <end position="105"/>
    </location>
</feature>
<dbReference type="RefSeq" id="WP_208132018.1">
    <property type="nucleotide sequence ID" value="NZ_BAABGQ010000012.1"/>
</dbReference>
<keyword evidence="1" id="KW-0472">Membrane</keyword>
<protein>
    <submittedName>
        <fullName evidence="3">Acyltransferase</fullName>
    </submittedName>
</protein>
<reference evidence="4" key="1">
    <citation type="journal article" date="2019" name="Int. J. Syst. Evol. Microbiol.">
        <title>The Global Catalogue of Microorganisms (GCM) 10K type strain sequencing project: providing services to taxonomists for standard genome sequencing and annotation.</title>
        <authorList>
            <consortium name="The Broad Institute Genomics Platform"/>
            <consortium name="The Broad Institute Genome Sequencing Center for Infectious Disease"/>
            <person name="Wu L."/>
            <person name="Ma J."/>
        </authorList>
    </citation>
    <scope>NUCLEOTIDE SEQUENCE [LARGE SCALE GENOMIC DNA]</scope>
    <source>
        <strain evidence="4">JCM 17841</strain>
    </source>
</reference>
<feature type="transmembrane region" description="Helical" evidence="1">
    <location>
        <begin position="223"/>
        <end position="241"/>
    </location>
</feature>
<dbReference type="GO" id="GO:0016746">
    <property type="term" value="F:acyltransferase activity"/>
    <property type="evidence" value="ECO:0007669"/>
    <property type="project" value="UniProtKB-KW"/>
</dbReference>
<feature type="transmembrane region" description="Helical" evidence="1">
    <location>
        <begin position="12"/>
        <end position="34"/>
    </location>
</feature>
<keyword evidence="3" id="KW-0012">Acyltransferase</keyword>
<name>A0ABP8QT41_9BACT</name>
<evidence type="ECO:0000256" key="1">
    <source>
        <dbReference type="SAM" id="Phobius"/>
    </source>
</evidence>
<organism evidence="3 4">
    <name type="scientific">Hymenobacter ginsengisoli</name>
    <dbReference type="NCBI Taxonomy" id="1051626"/>
    <lineage>
        <taxon>Bacteria</taxon>
        <taxon>Pseudomonadati</taxon>
        <taxon>Bacteroidota</taxon>
        <taxon>Cytophagia</taxon>
        <taxon>Cytophagales</taxon>
        <taxon>Hymenobacteraceae</taxon>
        <taxon>Hymenobacter</taxon>
    </lineage>
</organism>
<feature type="transmembrane region" description="Helical" evidence="1">
    <location>
        <begin position="292"/>
        <end position="309"/>
    </location>
</feature>
<feature type="transmembrane region" description="Helical" evidence="1">
    <location>
        <begin position="49"/>
        <end position="68"/>
    </location>
</feature>
<proteinExistence type="predicted"/>
<accession>A0ABP8QT41</accession>
<evidence type="ECO:0000313" key="4">
    <source>
        <dbReference type="Proteomes" id="UP001501243"/>
    </source>
</evidence>
<dbReference type="EMBL" id="BAABGQ010000012">
    <property type="protein sequence ID" value="GAA4508920.1"/>
    <property type="molecule type" value="Genomic_DNA"/>
</dbReference>
<comment type="caution">
    <text evidence="3">The sequence shown here is derived from an EMBL/GenBank/DDBJ whole genome shotgun (WGS) entry which is preliminary data.</text>
</comment>
<dbReference type="InterPro" id="IPR050879">
    <property type="entry name" value="Acyltransferase_3"/>
</dbReference>
<feature type="transmembrane region" description="Helical" evidence="1">
    <location>
        <begin position="321"/>
        <end position="339"/>
    </location>
</feature>
<dbReference type="PANTHER" id="PTHR23028:SF53">
    <property type="entry name" value="ACYL_TRANSF_3 DOMAIN-CONTAINING PROTEIN"/>
    <property type="match status" value="1"/>
</dbReference>
<evidence type="ECO:0000313" key="3">
    <source>
        <dbReference type="EMBL" id="GAA4508920.1"/>
    </source>
</evidence>
<feature type="transmembrane region" description="Helical" evidence="1">
    <location>
        <begin position="194"/>
        <end position="211"/>
    </location>
</feature>
<sequence>MHEKLPSVNGLRALSVAMVIAGHLGHTGIFNAVYRYHYVRAGLDFVRDGGMGVSMFFILSGFLITRLLLAEEERHSSINLRNFYVRRLLRIVPAYYFLLFAYYLAQQLGYLQIEPASWFTALTFTKYLNWHEDWYTAHGWSLSIEEQFYLIWPLLFCWGDRPRRYGCAIMLAGVPLLRLYSYCVPAEMFDDLSLLMNIDALALGCLLAFYCKPLLAAFRPEVWRALAIGSVLVLFGLGYVNRLTDPVPHLSAIWGLLGQRHGTLAFLAMGCVLLYSVYVARGPWFRLLNSRPLSFIGKISYGLYLWQQIFVMRPMFWFNHFPLNVAGLSACAIFSYYVVERPFLRLKQRFN</sequence>
<evidence type="ECO:0000259" key="2">
    <source>
        <dbReference type="Pfam" id="PF01757"/>
    </source>
</evidence>
<keyword evidence="3" id="KW-0808">Transferase</keyword>
<keyword evidence="4" id="KW-1185">Reference proteome</keyword>
<dbReference type="InterPro" id="IPR002656">
    <property type="entry name" value="Acyl_transf_3_dom"/>
</dbReference>
<feature type="transmembrane region" description="Helical" evidence="1">
    <location>
        <begin position="137"/>
        <end position="158"/>
    </location>
</feature>
<feature type="transmembrane region" description="Helical" evidence="1">
    <location>
        <begin position="261"/>
        <end position="280"/>
    </location>
</feature>
<dbReference type="Pfam" id="PF01757">
    <property type="entry name" value="Acyl_transf_3"/>
    <property type="match status" value="1"/>
</dbReference>
<feature type="domain" description="Acyltransferase 3" evidence="2">
    <location>
        <begin position="7"/>
        <end position="333"/>
    </location>
</feature>
<dbReference type="PANTHER" id="PTHR23028">
    <property type="entry name" value="ACETYLTRANSFERASE"/>
    <property type="match status" value="1"/>
</dbReference>
<keyword evidence="1" id="KW-1133">Transmembrane helix</keyword>
<gene>
    <name evidence="3" type="ORF">GCM10023172_41820</name>
</gene>